<sequence>MVEREVPRLRALRTDYDKARAALMQGIREELEARGGQGLNVIARSVDWSPQYIGKIRDGKVGD</sequence>
<evidence type="ECO:0000313" key="1">
    <source>
        <dbReference type="EMBL" id="GLU46306.1"/>
    </source>
</evidence>
<comment type="caution">
    <text evidence="1">The sequence shown here is derived from an EMBL/GenBank/DDBJ whole genome shotgun (WGS) entry which is preliminary data.</text>
</comment>
<keyword evidence="2" id="KW-1185">Reference proteome</keyword>
<organism evidence="1 2">
    <name type="scientific">Nocardiopsis ansamitocini</name>
    <dbReference type="NCBI Taxonomy" id="1670832"/>
    <lineage>
        <taxon>Bacteria</taxon>
        <taxon>Bacillati</taxon>
        <taxon>Actinomycetota</taxon>
        <taxon>Actinomycetes</taxon>
        <taxon>Streptosporangiales</taxon>
        <taxon>Nocardiopsidaceae</taxon>
        <taxon>Nocardiopsis</taxon>
    </lineage>
</organism>
<dbReference type="Proteomes" id="UP001165092">
    <property type="component" value="Unassembled WGS sequence"/>
</dbReference>
<dbReference type="AlphaFoldDB" id="A0A9W6UG08"/>
<dbReference type="RefSeq" id="WP_285757157.1">
    <property type="nucleotide sequence ID" value="NZ_BSQG01000001.1"/>
</dbReference>
<proteinExistence type="predicted"/>
<evidence type="ECO:0000313" key="2">
    <source>
        <dbReference type="Proteomes" id="UP001165092"/>
    </source>
</evidence>
<accession>A0A9W6UG08</accession>
<gene>
    <name evidence="1" type="ORF">Nans01_06570</name>
</gene>
<name>A0A9W6UG08_9ACTN</name>
<reference evidence="1" key="1">
    <citation type="submission" date="2023-02" db="EMBL/GenBank/DDBJ databases">
        <title>Nocardiopsis ansamitocini NBRC 112285.</title>
        <authorList>
            <person name="Ichikawa N."/>
            <person name="Sato H."/>
            <person name="Tonouchi N."/>
        </authorList>
    </citation>
    <scope>NUCLEOTIDE SEQUENCE</scope>
    <source>
        <strain evidence="1">NBRC 112285</strain>
    </source>
</reference>
<dbReference type="EMBL" id="BSQG01000001">
    <property type="protein sequence ID" value="GLU46306.1"/>
    <property type="molecule type" value="Genomic_DNA"/>
</dbReference>
<protein>
    <submittedName>
        <fullName evidence="1">Uncharacterized protein</fullName>
    </submittedName>
</protein>